<keyword evidence="3" id="KW-0732">Signal</keyword>
<proteinExistence type="predicted"/>
<feature type="chain" id="PRO_5019480641" description="Protein slit-like protein" evidence="3">
    <location>
        <begin position="19"/>
        <end position="371"/>
    </location>
</feature>
<feature type="signal peptide" evidence="3">
    <location>
        <begin position="1"/>
        <end position="18"/>
    </location>
</feature>
<dbReference type="Pfam" id="PF13855">
    <property type="entry name" value="LRR_8"/>
    <property type="match status" value="1"/>
</dbReference>
<organism evidence="4 5">
    <name type="scientific">Leptotrombidium deliense</name>
    <dbReference type="NCBI Taxonomy" id="299467"/>
    <lineage>
        <taxon>Eukaryota</taxon>
        <taxon>Metazoa</taxon>
        <taxon>Ecdysozoa</taxon>
        <taxon>Arthropoda</taxon>
        <taxon>Chelicerata</taxon>
        <taxon>Arachnida</taxon>
        <taxon>Acari</taxon>
        <taxon>Acariformes</taxon>
        <taxon>Trombidiformes</taxon>
        <taxon>Prostigmata</taxon>
        <taxon>Anystina</taxon>
        <taxon>Parasitengona</taxon>
        <taxon>Trombiculoidea</taxon>
        <taxon>Trombiculidae</taxon>
        <taxon>Leptotrombidium</taxon>
    </lineage>
</organism>
<evidence type="ECO:0000313" key="4">
    <source>
        <dbReference type="EMBL" id="RWS21351.1"/>
    </source>
</evidence>
<sequence length="371" mass="43505">MHFKWLTAFLLLLKKSTSDSCPGRWVFQPCHCEYSGSEAGIYCNRMNGQSIANVFNRVSTLANVYKHFDYLQIKNSSNLELNEKILGDLKFRVIKITDSNITLIESQTFESSYNFTEEFILFRSTLHEWLNNGFNLFRIIKQFSNLQKLTISQTNLKTIPENAFLRLNSTQTQLLNINLSHNRIKNIGDFAFYELSEVKFIDFSYNRVKHVSQDTFAFWKESENEIKIDLSNNYLSTKCFESLAFSKTKRKMLLILAHNNITFLDETVFLSILNNSQNKILMNNNPTVCNCKNAWILRERKTIIENLLDFLCEDGHSIFDRSYGDYYYCTLKNVDIEDNICGCGTMKMVHFLWKIGLITNYHKEHILDEFH</sequence>
<evidence type="ECO:0000256" key="1">
    <source>
        <dbReference type="ARBA" id="ARBA00022614"/>
    </source>
</evidence>
<dbReference type="EMBL" id="NCKV01012639">
    <property type="protein sequence ID" value="RWS21351.1"/>
    <property type="molecule type" value="Genomic_DNA"/>
</dbReference>
<keyword evidence="2" id="KW-0677">Repeat</keyword>
<comment type="caution">
    <text evidence="4">The sequence shown here is derived from an EMBL/GenBank/DDBJ whole genome shotgun (WGS) entry which is preliminary data.</text>
</comment>
<keyword evidence="1" id="KW-0433">Leucine-rich repeat</keyword>
<dbReference type="PANTHER" id="PTHR24366">
    <property type="entry name" value="IG(IMMUNOGLOBULIN) AND LRR(LEUCINE RICH REPEAT) DOMAINS"/>
    <property type="match status" value="1"/>
</dbReference>
<dbReference type="SUPFAM" id="SSF52058">
    <property type="entry name" value="L domain-like"/>
    <property type="match status" value="1"/>
</dbReference>
<dbReference type="VEuPathDB" id="VectorBase:LDEU010689"/>
<dbReference type="Gene3D" id="3.80.10.10">
    <property type="entry name" value="Ribonuclease Inhibitor"/>
    <property type="match status" value="1"/>
</dbReference>
<keyword evidence="5" id="KW-1185">Reference proteome</keyword>
<dbReference type="InterPro" id="IPR001611">
    <property type="entry name" value="Leu-rich_rpt"/>
</dbReference>
<dbReference type="PROSITE" id="PS51450">
    <property type="entry name" value="LRR"/>
    <property type="match status" value="1"/>
</dbReference>
<dbReference type="Proteomes" id="UP000288716">
    <property type="component" value="Unassembled WGS sequence"/>
</dbReference>
<dbReference type="OrthoDB" id="6505224at2759"/>
<accession>A0A443S1K5</accession>
<dbReference type="STRING" id="299467.A0A443S1K5"/>
<evidence type="ECO:0000256" key="3">
    <source>
        <dbReference type="SAM" id="SignalP"/>
    </source>
</evidence>
<evidence type="ECO:0000313" key="5">
    <source>
        <dbReference type="Proteomes" id="UP000288716"/>
    </source>
</evidence>
<dbReference type="InterPro" id="IPR032675">
    <property type="entry name" value="LRR_dom_sf"/>
</dbReference>
<evidence type="ECO:0008006" key="6">
    <source>
        <dbReference type="Google" id="ProtNLM"/>
    </source>
</evidence>
<reference evidence="4 5" key="1">
    <citation type="journal article" date="2018" name="Gigascience">
        <title>Genomes of trombidid mites reveal novel predicted allergens and laterally-transferred genes associated with secondary metabolism.</title>
        <authorList>
            <person name="Dong X."/>
            <person name="Chaisiri K."/>
            <person name="Xia D."/>
            <person name="Armstrong S.D."/>
            <person name="Fang Y."/>
            <person name="Donnelly M.J."/>
            <person name="Kadowaki T."/>
            <person name="McGarry J.W."/>
            <person name="Darby A.C."/>
            <person name="Makepeace B.L."/>
        </authorList>
    </citation>
    <scope>NUCLEOTIDE SEQUENCE [LARGE SCALE GENOMIC DNA]</scope>
    <source>
        <strain evidence="4">UoL-UT</strain>
    </source>
</reference>
<protein>
    <recommendedName>
        <fullName evidence="6">Protein slit-like protein</fullName>
    </recommendedName>
</protein>
<gene>
    <name evidence="4" type="ORF">B4U80_14156</name>
</gene>
<dbReference type="AlphaFoldDB" id="A0A443S1K5"/>
<name>A0A443S1K5_9ACAR</name>
<evidence type="ECO:0000256" key="2">
    <source>
        <dbReference type="ARBA" id="ARBA00022737"/>
    </source>
</evidence>
<dbReference type="PANTHER" id="PTHR24366:SF96">
    <property type="entry name" value="LEUCINE RICH REPEAT CONTAINING 53"/>
    <property type="match status" value="1"/>
</dbReference>